<keyword evidence="5 9" id="KW-0812">Transmembrane</keyword>
<evidence type="ECO:0000256" key="2">
    <source>
        <dbReference type="ARBA" id="ARBA00006464"/>
    </source>
</evidence>
<dbReference type="STRING" id="442562.Rumeso_02396"/>
<proteinExistence type="inferred from homology"/>
<dbReference type="EC" id="2.7.8.6" evidence="11"/>
<comment type="similarity">
    <text evidence="2">Belongs to the bacterial sugar transferase family.</text>
</comment>
<dbReference type="GO" id="GO:0005886">
    <property type="term" value="C:plasma membrane"/>
    <property type="evidence" value="ECO:0007669"/>
    <property type="project" value="UniProtKB-SubCell"/>
</dbReference>
<protein>
    <submittedName>
        <fullName evidence="11">Undecaprenyl-phosphate galactosephosphotransferase</fullName>
        <ecNumber evidence="11">2.7.8.6</ecNumber>
    </submittedName>
</protein>
<evidence type="ECO:0000256" key="4">
    <source>
        <dbReference type="ARBA" id="ARBA00022679"/>
    </source>
</evidence>
<dbReference type="GO" id="GO:0000271">
    <property type="term" value="P:polysaccharide biosynthetic process"/>
    <property type="evidence" value="ECO:0007669"/>
    <property type="project" value="UniProtKB-KW"/>
</dbReference>
<dbReference type="GO" id="GO:0047360">
    <property type="term" value="F:undecaprenyl-phosphate galactose phosphotransferase activity"/>
    <property type="evidence" value="ECO:0007669"/>
    <property type="project" value="UniProtKB-EC"/>
</dbReference>
<evidence type="ECO:0000313" key="11">
    <source>
        <dbReference type="EMBL" id="EYD75967.1"/>
    </source>
</evidence>
<keyword evidence="3" id="KW-1003">Cell membrane</keyword>
<dbReference type="InterPro" id="IPR003362">
    <property type="entry name" value="Bact_transf"/>
</dbReference>
<evidence type="ECO:0000259" key="10">
    <source>
        <dbReference type="Pfam" id="PF02397"/>
    </source>
</evidence>
<gene>
    <name evidence="11" type="ORF">Rumeso_02396</name>
</gene>
<evidence type="ECO:0000256" key="9">
    <source>
        <dbReference type="SAM" id="Phobius"/>
    </source>
</evidence>
<dbReference type="Pfam" id="PF02397">
    <property type="entry name" value="Bac_transf"/>
    <property type="match status" value="1"/>
</dbReference>
<keyword evidence="7 9" id="KW-0472">Membrane</keyword>
<comment type="subcellular location">
    <subcellularLocation>
        <location evidence="1">Cell membrane</location>
    </subcellularLocation>
</comment>
<feature type="transmembrane region" description="Helical" evidence="9">
    <location>
        <begin position="28"/>
        <end position="51"/>
    </location>
</feature>
<dbReference type="AlphaFoldDB" id="A0A017HNB6"/>
<evidence type="ECO:0000256" key="6">
    <source>
        <dbReference type="ARBA" id="ARBA00022989"/>
    </source>
</evidence>
<feature type="domain" description="Bacterial sugar transferase" evidence="10">
    <location>
        <begin position="23"/>
        <end position="211"/>
    </location>
</feature>
<comment type="caution">
    <text evidence="11">The sequence shown here is derived from an EMBL/GenBank/DDBJ whole genome shotgun (WGS) entry which is preliminary data.</text>
</comment>
<keyword evidence="12" id="KW-1185">Reference proteome</keyword>
<evidence type="ECO:0000256" key="7">
    <source>
        <dbReference type="ARBA" id="ARBA00023136"/>
    </source>
</evidence>
<dbReference type="Proteomes" id="UP000019666">
    <property type="component" value="Unassembled WGS sequence"/>
</dbReference>
<organism evidence="11 12">
    <name type="scientific">Rubellimicrobium mesophilum DSM 19309</name>
    <dbReference type="NCBI Taxonomy" id="442562"/>
    <lineage>
        <taxon>Bacteria</taxon>
        <taxon>Pseudomonadati</taxon>
        <taxon>Pseudomonadota</taxon>
        <taxon>Alphaproteobacteria</taxon>
        <taxon>Rhodobacterales</taxon>
        <taxon>Roseobacteraceae</taxon>
        <taxon>Rubellimicrobium</taxon>
    </lineage>
</organism>
<evidence type="ECO:0000256" key="1">
    <source>
        <dbReference type="ARBA" id="ARBA00004236"/>
    </source>
</evidence>
<reference evidence="11 12" key="1">
    <citation type="submission" date="2013-02" db="EMBL/GenBank/DDBJ databases">
        <authorList>
            <person name="Fiebig A."/>
            <person name="Goeker M."/>
            <person name="Klenk H.-P.P."/>
        </authorList>
    </citation>
    <scope>NUCLEOTIDE SEQUENCE [LARGE SCALE GENOMIC DNA]</scope>
    <source>
        <strain evidence="11 12">DSM 19309</strain>
    </source>
</reference>
<dbReference type="RefSeq" id="WP_245639238.1">
    <property type="nucleotide sequence ID" value="NZ_KK088571.1"/>
</dbReference>
<keyword evidence="6 9" id="KW-1133">Transmembrane helix</keyword>
<keyword evidence="8" id="KW-0270">Exopolysaccharide synthesis</keyword>
<name>A0A017HNB6_9RHOB</name>
<evidence type="ECO:0000313" key="12">
    <source>
        <dbReference type="Proteomes" id="UP000019666"/>
    </source>
</evidence>
<dbReference type="PANTHER" id="PTHR30576:SF4">
    <property type="entry name" value="UNDECAPRENYL-PHOSPHATE GALACTOSE PHOSPHOTRANSFERASE"/>
    <property type="match status" value="1"/>
</dbReference>
<sequence length="216" mass="24252">MGRLSGASAKAALWPLEYRGLPKRILDVAAVLMCAPFVLPIIGLLAIIISFDGGRPFYCQARVGRNGRQFMCWKLRSMCHDSHAALAAYLAADPQAQREWETTQKLKDDPRVTRIGRILRKSSLDELPQLWNVLIGDMSLVGPRPMMPDQCVFYKGVSYYALRPGITGMWQVYGRNETAFADRAVFDDAYERELSFMTDLKLVAATIKVVLRGTGY</sequence>
<keyword evidence="4 11" id="KW-0808">Transferase</keyword>
<accession>A0A017HNB6</accession>
<dbReference type="HOGENOM" id="CLU_024920_1_0_5"/>
<evidence type="ECO:0000256" key="8">
    <source>
        <dbReference type="ARBA" id="ARBA00023169"/>
    </source>
</evidence>
<dbReference type="PANTHER" id="PTHR30576">
    <property type="entry name" value="COLANIC BIOSYNTHESIS UDP-GLUCOSE LIPID CARRIER TRANSFERASE"/>
    <property type="match status" value="1"/>
</dbReference>
<dbReference type="EMBL" id="AOSK01000062">
    <property type="protein sequence ID" value="EYD75967.1"/>
    <property type="molecule type" value="Genomic_DNA"/>
</dbReference>
<evidence type="ECO:0000256" key="3">
    <source>
        <dbReference type="ARBA" id="ARBA00022475"/>
    </source>
</evidence>
<evidence type="ECO:0000256" key="5">
    <source>
        <dbReference type="ARBA" id="ARBA00022692"/>
    </source>
</evidence>